<dbReference type="InterPro" id="IPR050272">
    <property type="entry name" value="Isochorismatase-like_hydrls"/>
</dbReference>
<dbReference type="SUPFAM" id="SSF52499">
    <property type="entry name" value="Isochorismatase-like hydrolases"/>
    <property type="match status" value="1"/>
</dbReference>
<dbReference type="Proteomes" id="UP000765160">
    <property type="component" value="Unassembled WGS sequence"/>
</dbReference>
<dbReference type="Pfam" id="PF00857">
    <property type="entry name" value="Isochorismatase"/>
    <property type="match status" value="1"/>
</dbReference>
<dbReference type="GO" id="GO:0016787">
    <property type="term" value="F:hydrolase activity"/>
    <property type="evidence" value="ECO:0007669"/>
    <property type="project" value="UniProtKB-KW"/>
</dbReference>
<accession>A0ABX1EYG6</accession>
<evidence type="ECO:0000313" key="4">
    <source>
        <dbReference type="Proteomes" id="UP000765160"/>
    </source>
</evidence>
<dbReference type="InterPro" id="IPR000868">
    <property type="entry name" value="Isochorismatase-like_dom"/>
</dbReference>
<evidence type="ECO:0000259" key="2">
    <source>
        <dbReference type="Pfam" id="PF00857"/>
    </source>
</evidence>
<comment type="caution">
    <text evidence="3">The sequence shown here is derived from an EMBL/GenBank/DDBJ whole genome shotgun (WGS) entry which is preliminary data.</text>
</comment>
<name>A0ABX1EYG6_9PROT</name>
<keyword evidence="4" id="KW-1185">Reference proteome</keyword>
<dbReference type="Gene3D" id="3.40.50.850">
    <property type="entry name" value="Isochorismatase-like"/>
    <property type="match status" value="1"/>
</dbReference>
<keyword evidence="1 3" id="KW-0378">Hydrolase</keyword>
<reference evidence="3 4" key="1">
    <citation type="submission" date="2020-03" db="EMBL/GenBank/DDBJ databases">
        <title>Roseomonas selenitidurans sp. nov. isolated from soil.</title>
        <authorList>
            <person name="Liu H."/>
        </authorList>
    </citation>
    <scope>NUCLEOTIDE SEQUENCE [LARGE SCALE GENOMIC DNA]</scope>
    <source>
        <strain evidence="3 4">JCM 15073</strain>
    </source>
</reference>
<proteinExistence type="predicted"/>
<evidence type="ECO:0000313" key="3">
    <source>
        <dbReference type="EMBL" id="NKE45138.1"/>
    </source>
</evidence>
<dbReference type="EMBL" id="JAAVTX010000003">
    <property type="protein sequence ID" value="NKE45138.1"/>
    <property type="molecule type" value="Genomic_DNA"/>
</dbReference>
<dbReference type="RefSeq" id="WP_168049618.1">
    <property type="nucleotide sequence ID" value="NZ_JAATJR010000003.1"/>
</dbReference>
<protein>
    <submittedName>
        <fullName evidence="3">Cysteine hydrolase</fullName>
    </submittedName>
</protein>
<dbReference type="PANTHER" id="PTHR43540">
    <property type="entry name" value="PEROXYUREIDOACRYLATE/UREIDOACRYLATE AMIDOHYDROLASE-RELATED"/>
    <property type="match status" value="1"/>
</dbReference>
<feature type="domain" description="Isochorismatase-like" evidence="2">
    <location>
        <begin position="8"/>
        <end position="193"/>
    </location>
</feature>
<sequence length="208" mass="21749">MRFHRAEAALLLVDYQRGFLHPEGFVAAQGRDVSACAAAAQQGYALARAARAAGMKVIWTRHVLRADHADGGLLTTELRPRLGQIGALAAGSADVAIPEEAGVDPADVVLDKPRYSAFFGTALDVVLASAGIRALMVGGVTTSMCVESSVRDAAQRDIRTFVVRDAVADFDAARHAASLDAMEFGFARILGANQALDAIAAGQADFAP</sequence>
<gene>
    <name evidence="3" type="ORF">HB662_10135</name>
</gene>
<dbReference type="InterPro" id="IPR036380">
    <property type="entry name" value="Isochorismatase-like_sf"/>
</dbReference>
<organism evidence="3 4">
    <name type="scientific">Falsiroseomonas frigidaquae</name>
    <dbReference type="NCBI Taxonomy" id="487318"/>
    <lineage>
        <taxon>Bacteria</taxon>
        <taxon>Pseudomonadati</taxon>
        <taxon>Pseudomonadota</taxon>
        <taxon>Alphaproteobacteria</taxon>
        <taxon>Acetobacterales</taxon>
        <taxon>Roseomonadaceae</taxon>
        <taxon>Falsiroseomonas</taxon>
    </lineage>
</organism>
<dbReference type="PANTHER" id="PTHR43540:SF6">
    <property type="entry name" value="ISOCHORISMATASE-LIKE DOMAIN-CONTAINING PROTEIN"/>
    <property type="match status" value="1"/>
</dbReference>
<evidence type="ECO:0000256" key="1">
    <source>
        <dbReference type="ARBA" id="ARBA00022801"/>
    </source>
</evidence>
<dbReference type="CDD" id="cd00431">
    <property type="entry name" value="cysteine_hydrolases"/>
    <property type="match status" value="1"/>
</dbReference>